<keyword evidence="2" id="KW-1185">Reference proteome</keyword>
<dbReference type="InterPro" id="IPR040632">
    <property type="entry name" value="Sulfotransfer_4"/>
</dbReference>
<evidence type="ECO:0000313" key="1">
    <source>
        <dbReference type="EMBL" id="KIJ41722.1"/>
    </source>
</evidence>
<dbReference type="HOGENOM" id="CLU_2456224_0_0_1"/>
<name>A0A0C9VJD4_SPHS4</name>
<dbReference type="Proteomes" id="UP000054279">
    <property type="component" value="Unassembled WGS sequence"/>
</dbReference>
<evidence type="ECO:0000313" key="2">
    <source>
        <dbReference type="Proteomes" id="UP000054279"/>
    </source>
</evidence>
<sequence>MSREQLDGENHGYHGGRLESDAQMELIKHNEYIKSIIPADQLLVYEMGEGWERLANFLGAAVPDQPFPRLNDTASFQERLTKEVPSAFS</sequence>
<proteinExistence type="predicted"/>
<reference evidence="1 2" key="1">
    <citation type="submission" date="2014-06" db="EMBL/GenBank/DDBJ databases">
        <title>Evolutionary Origins and Diversification of the Mycorrhizal Mutualists.</title>
        <authorList>
            <consortium name="DOE Joint Genome Institute"/>
            <consortium name="Mycorrhizal Genomics Consortium"/>
            <person name="Kohler A."/>
            <person name="Kuo A."/>
            <person name="Nagy L.G."/>
            <person name="Floudas D."/>
            <person name="Copeland A."/>
            <person name="Barry K.W."/>
            <person name="Cichocki N."/>
            <person name="Veneault-Fourrey C."/>
            <person name="LaButti K."/>
            <person name="Lindquist E.A."/>
            <person name="Lipzen A."/>
            <person name="Lundell T."/>
            <person name="Morin E."/>
            <person name="Murat C."/>
            <person name="Riley R."/>
            <person name="Ohm R."/>
            <person name="Sun H."/>
            <person name="Tunlid A."/>
            <person name="Henrissat B."/>
            <person name="Grigoriev I.V."/>
            <person name="Hibbett D.S."/>
            <person name="Martin F."/>
        </authorList>
    </citation>
    <scope>NUCLEOTIDE SEQUENCE [LARGE SCALE GENOMIC DNA]</scope>
    <source>
        <strain evidence="1 2">SS14</strain>
    </source>
</reference>
<accession>A0A0C9VJD4</accession>
<dbReference type="Pfam" id="PF17784">
    <property type="entry name" value="Sulfotransfer_4"/>
    <property type="match status" value="1"/>
</dbReference>
<dbReference type="Gene3D" id="3.40.50.300">
    <property type="entry name" value="P-loop containing nucleotide triphosphate hydrolases"/>
    <property type="match status" value="1"/>
</dbReference>
<dbReference type="EMBL" id="KN837135">
    <property type="protein sequence ID" value="KIJ41722.1"/>
    <property type="molecule type" value="Genomic_DNA"/>
</dbReference>
<protein>
    <submittedName>
        <fullName evidence="1">Uncharacterized protein</fullName>
    </submittedName>
</protein>
<organism evidence="1 2">
    <name type="scientific">Sphaerobolus stellatus (strain SS14)</name>
    <dbReference type="NCBI Taxonomy" id="990650"/>
    <lineage>
        <taxon>Eukaryota</taxon>
        <taxon>Fungi</taxon>
        <taxon>Dikarya</taxon>
        <taxon>Basidiomycota</taxon>
        <taxon>Agaricomycotina</taxon>
        <taxon>Agaricomycetes</taxon>
        <taxon>Phallomycetidae</taxon>
        <taxon>Geastrales</taxon>
        <taxon>Sphaerobolaceae</taxon>
        <taxon>Sphaerobolus</taxon>
    </lineage>
</organism>
<dbReference type="OrthoDB" id="2832083at2759"/>
<gene>
    <name evidence="1" type="ORF">M422DRAFT_255344</name>
</gene>
<dbReference type="PANTHER" id="PTHR36978:SF4">
    <property type="entry name" value="P-LOOP CONTAINING NUCLEOSIDE TRIPHOSPHATE HYDROLASE PROTEIN"/>
    <property type="match status" value="1"/>
</dbReference>
<dbReference type="AlphaFoldDB" id="A0A0C9VJD4"/>
<dbReference type="PANTHER" id="PTHR36978">
    <property type="entry name" value="P-LOOP CONTAINING NUCLEOTIDE TRIPHOSPHATE HYDROLASE"/>
    <property type="match status" value="1"/>
</dbReference>
<dbReference type="InterPro" id="IPR027417">
    <property type="entry name" value="P-loop_NTPase"/>
</dbReference>